<dbReference type="EMBL" id="SPUM01000063">
    <property type="protein sequence ID" value="TFW32224.1"/>
    <property type="molecule type" value="Genomic_DNA"/>
</dbReference>
<comment type="caution">
    <text evidence="3">The sequence shown here is derived from an EMBL/GenBank/DDBJ whole genome shotgun (WGS) entry which is preliminary data.</text>
</comment>
<evidence type="ECO:0000313" key="3">
    <source>
        <dbReference type="EMBL" id="TFW32224.1"/>
    </source>
</evidence>
<dbReference type="AlphaFoldDB" id="A0A4Y9T0E3"/>
<evidence type="ECO:0000313" key="4">
    <source>
        <dbReference type="Proteomes" id="UP000297258"/>
    </source>
</evidence>
<accession>A0A4Y9T0E3</accession>
<organism evidence="3 4">
    <name type="scientific">Massilia horti</name>
    <dbReference type="NCBI Taxonomy" id="2562153"/>
    <lineage>
        <taxon>Bacteria</taxon>
        <taxon>Pseudomonadati</taxon>
        <taxon>Pseudomonadota</taxon>
        <taxon>Betaproteobacteria</taxon>
        <taxon>Burkholderiales</taxon>
        <taxon>Oxalobacteraceae</taxon>
        <taxon>Telluria group</taxon>
        <taxon>Massilia</taxon>
    </lineage>
</organism>
<keyword evidence="4" id="KW-1185">Reference proteome</keyword>
<reference evidence="3 4" key="1">
    <citation type="submission" date="2019-03" db="EMBL/GenBank/DDBJ databases">
        <title>Draft genome of Massilia hortus sp. nov., a novel bacterial species of the Oxalobacteraceae family.</title>
        <authorList>
            <person name="Peta V."/>
            <person name="Raths R."/>
            <person name="Bucking H."/>
        </authorList>
    </citation>
    <scope>NUCLEOTIDE SEQUENCE [LARGE SCALE GENOMIC DNA]</scope>
    <source>
        <strain evidence="3 4">ONC3</strain>
    </source>
</reference>
<sequence>MKTLHVSVLASLFAVAPLLPAQTSTESSNISRSPGGARAEHTVKTTATVVGIVPATRTISLKRADGRIIDIQAGDEVRNFDKIKVGDKVTAQYTQALSLNLEKGGSAPAKGSGTTEVTRAPVGAQPGGKVGTQVDILADVVAVDPKNKVVTLRGPQGNLVDLEVQDPDQLKRVKKGDQVRAVYSEALAIAVEPASTSAPGK</sequence>
<gene>
    <name evidence="3" type="ORF">E4O92_10410</name>
</gene>
<dbReference type="OrthoDB" id="8684916at2"/>
<proteinExistence type="predicted"/>
<evidence type="ECO:0000256" key="2">
    <source>
        <dbReference type="SAM" id="SignalP"/>
    </source>
</evidence>
<feature type="signal peptide" evidence="2">
    <location>
        <begin position="1"/>
        <end position="21"/>
    </location>
</feature>
<dbReference type="Proteomes" id="UP000297258">
    <property type="component" value="Unassembled WGS sequence"/>
</dbReference>
<name>A0A4Y9T0E3_9BURK</name>
<protein>
    <recommendedName>
        <fullName evidence="5">DUF5666 domain-containing protein</fullName>
    </recommendedName>
</protein>
<dbReference type="RefSeq" id="WP_135189702.1">
    <property type="nucleotide sequence ID" value="NZ_SPUM01000063.1"/>
</dbReference>
<feature type="region of interest" description="Disordered" evidence="1">
    <location>
        <begin position="104"/>
        <end position="126"/>
    </location>
</feature>
<evidence type="ECO:0000256" key="1">
    <source>
        <dbReference type="SAM" id="MobiDB-lite"/>
    </source>
</evidence>
<evidence type="ECO:0008006" key="5">
    <source>
        <dbReference type="Google" id="ProtNLM"/>
    </source>
</evidence>
<feature type="chain" id="PRO_5021244324" description="DUF5666 domain-containing protein" evidence="2">
    <location>
        <begin position="22"/>
        <end position="201"/>
    </location>
</feature>
<keyword evidence="2" id="KW-0732">Signal</keyword>